<keyword evidence="1" id="KW-0732">Signal</keyword>
<gene>
    <name evidence="2" type="ORF">SAMN05444409_2847</name>
</gene>
<feature type="chain" id="PRO_5011958245" evidence="1">
    <location>
        <begin position="19"/>
        <end position="211"/>
    </location>
</feature>
<reference evidence="3" key="1">
    <citation type="submission" date="2016-11" db="EMBL/GenBank/DDBJ databases">
        <authorList>
            <person name="Varghese N."/>
            <person name="Submissions S."/>
        </authorList>
    </citation>
    <scope>NUCLEOTIDE SEQUENCE [LARGE SCALE GENOMIC DNA]</scope>
    <source>
        <strain evidence="3">DSM 27623</strain>
    </source>
</reference>
<evidence type="ECO:0000313" key="2">
    <source>
        <dbReference type="EMBL" id="SIO33674.1"/>
    </source>
</evidence>
<dbReference type="Proteomes" id="UP000185207">
    <property type="component" value="Unassembled WGS sequence"/>
</dbReference>
<dbReference type="AlphaFoldDB" id="A0A1N6IP09"/>
<organism evidence="2 3">
    <name type="scientific">Epilithonimonas zeae</name>
    <dbReference type="NCBI Taxonomy" id="1416779"/>
    <lineage>
        <taxon>Bacteria</taxon>
        <taxon>Pseudomonadati</taxon>
        <taxon>Bacteroidota</taxon>
        <taxon>Flavobacteriia</taxon>
        <taxon>Flavobacteriales</taxon>
        <taxon>Weeksellaceae</taxon>
        <taxon>Chryseobacterium group</taxon>
        <taxon>Epilithonimonas</taxon>
    </lineage>
</organism>
<feature type="signal peptide" evidence="1">
    <location>
        <begin position="1"/>
        <end position="18"/>
    </location>
</feature>
<dbReference type="RefSeq" id="WP_074235995.1">
    <property type="nucleotide sequence ID" value="NZ_FSRK01000002.1"/>
</dbReference>
<keyword evidence="3" id="KW-1185">Reference proteome</keyword>
<evidence type="ECO:0000313" key="3">
    <source>
        <dbReference type="Proteomes" id="UP000185207"/>
    </source>
</evidence>
<dbReference type="EMBL" id="FSRK01000002">
    <property type="protein sequence ID" value="SIO33674.1"/>
    <property type="molecule type" value="Genomic_DNA"/>
</dbReference>
<accession>A0A1N6IP09</accession>
<dbReference type="STRING" id="1416779.SAMN05444409_2847"/>
<evidence type="ECO:0000256" key="1">
    <source>
        <dbReference type="SAM" id="SignalP"/>
    </source>
</evidence>
<name>A0A1N6IP09_9FLAO</name>
<proteinExistence type="predicted"/>
<protein>
    <submittedName>
        <fullName evidence="2">Outer membrane protein beta-barrel domain-containing protein</fullName>
    </submittedName>
</protein>
<dbReference type="OrthoDB" id="1431594at2"/>
<sequence>MKKIISTIGVLASVFAYSQVTFGLRANALLDTSSASWENFKGSINQAVDTKGDNSTGFNVGLAAKIDFPVSGWFVMPEIYYTSFKKSVETTGDVEIKAKSNRIDVPVLVGHNFLLGKLAAFVGPVASYNLSTDNTYADFKENGTKDFTVGYQFGAQATLSKFVINARYEGAFSKDSRKFINTVADASGNNTEIRYDNRPSMFIVGIGYNFK</sequence>